<dbReference type="Proteomes" id="UP001149074">
    <property type="component" value="Unassembled WGS sequence"/>
</dbReference>
<sequence>MDPASIFGLVSGGVQVVQAITSTVQSLNQLVGKFREAESQDSIPDSGVNLYRHGADEPARGCGVVMDVVSRDVSTLVQSTREDGMNSFWARIRVEWNEETMRGHQEKLHVQVMALQLLFQFCQCHTTSEQMRLLGTATTRRIFHRDADDTATILSTRGSRGTSYAGSISQGSRQSIGQSDFDRAIAESSAYHRVLEHTIRDLDAASLD</sequence>
<reference evidence="1" key="1">
    <citation type="submission" date="2022-11" db="EMBL/GenBank/DDBJ databases">
        <authorList>
            <person name="Petersen C."/>
        </authorList>
    </citation>
    <scope>NUCLEOTIDE SEQUENCE</scope>
    <source>
        <strain evidence="1">IBT 30761</strain>
    </source>
</reference>
<dbReference type="EMBL" id="JAPQKI010000005">
    <property type="protein sequence ID" value="KAJ5099180.1"/>
    <property type="molecule type" value="Genomic_DNA"/>
</dbReference>
<dbReference type="AlphaFoldDB" id="A0A9W9KAM2"/>
<gene>
    <name evidence="1" type="ORF">N7532_006181</name>
</gene>
<evidence type="ECO:0000313" key="1">
    <source>
        <dbReference type="EMBL" id="KAJ5099180.1"/>
    </source>
</evidence>
<proteinExistence type="predicted"/>
<dbReference type="RefSeq" id="XP_056474834.1">
    <property type="nucleotide sequence ID" value="XM_056618675.1"/>
</dbReference>
<comment type="caution">
    <text evidence="1">The sequence shown here is derived from an EMBL/GenBank/DDBJ whole genome shotgun (WGS) entry which is preliminary data.</text>
</comment>
<dbReference type="OrthoDB" id="194358at2759"/>
<organism evidence="1 2">
    <name type="scientific">Penicillium argentinense</name>
    <dbReference type="NCBI Taxonomy" id="1131581"/>
    <lineage>
        <taxon>Eukaryota</taxon>
        <taxon>Fungi</taxon>
        <taxon>Dikarya</taxon>
        <taxon>Ascomycota</taxon>
        <taxon>Pezizomycotina</taxon>
        <taxon>Eurotiomycetes</taxon>
        <taxon>Eurotiomycetidae</taxon>
        <taxon>Eurotiales</taxon>
        <taxon>Aspergillaceae</taxon>
        <taxon>Penicillium</taxon>
    </lineage>
</organism>
<protein>
    <submittedName>
        <fullName evidence="1">Uncharacterized protein</fullName>
    </submittedName>
</protein>
<accession>A0A9W9KAM2</accession>
<dbReference type="GeneID" id="81357654"/>
<name>A0A9W9KAM2_9EURO</name>
<evidence type="ECO:0000313" key="2">
    <source>
        <dbReference type="Proteomes" id="UP001149074"/>
    </source>
</evidence>
<keyword evidence="2" id="KW-1185">Reference proteome</keyword>
<reference evidence="1" key="2">
    <citation type="journal article" date="2023" name="IMA Fungus">
        <title>Comparative genomic study of the Penicillium genus elucidates a diverse pangenome and 15 lateral gene transfer events.</title>
        <authorList>
            <person name="Petersen C."/>
            <person name="Sorensen T."/>
            <person name="Nielsen M.R."/>
            <person name="Sondergaard T.E."/>
            <person name="Sorensen J.L."/>
            <person name="Fitzpatrick D.A."/>
            <person name="Frisvad J.C."/>
            <person name="Nielsen K.L."/>
        </authorList>
    </citation>
    <scope>NUCLEOTIDE SEQUENCE</scope>
    <source>
        <strain evidence="1">IBT 30761</strain>
    </source>
</reference>